<dbReference type="Proteomes" id="UP000886885">
    <property type="component" value="Chromosome 1A"/>
</dbReference>
<dbReference type="EMBL" id="JAAWWB010000001">
    <property type="protein sequence ID" value="KAG6791132.1"/>
    <property type="molecule type" value="Genomic_DNA"/>
</dbReference>
<comment type="caution">
    <text evidence="1">The sequence shown here is derived from an EMBL/GenBank/DDBJ whole genome shotgun (WGS) entry which is preliminary data.</text>
</comment>
<protein>
    <submittedName>
        <fullName evidence="1">Uncharacterized protein</fullName>
    </submittedName>
</protein>
<accession>A0A8X8AQV6</accession>
<name>A0A8X8AQV6_POPTO</name>
<reference evidence="1" key="1">
    <citation type="journal article" date="2020" name="bioRxiv">
        <title>Hybrid origin of Populus tomentosa Carr. identified through genome sequencing and phylogenomic analysis.</title>
        <authorList>
            <person name="An X."/>
            <person name="Gao K."/>
            <person name="Chen Z."/>
            <person name="Li J."/>
            <person name="Yang X."/>
            <person name="Yang X."/>
            <person name="Zhou J."/>
            <person name="Guo T."/>
            <person name="Zhao T."/>
            <person name="Huang S."/>
            <person name="Miao D."/>
            <person name="Khan W.U."/>
            <person name="Rao P."/>
            <person name="Ye M."/>
            <person name="Lei B."/>
            <person name="Liao W."/>
            <person name="Wang J."/>
            <person name="Ji L."/>
            <person name="Li Y."/>
            <person name="Guo B."/>
            <person name="Mustafa N.S."/>
            <person name="Li S."/>
            <person name="Yun Q."/>
            <person name="Keller S.R."/>
            <person name="Mao J."/>
            <person name="Zhang R."/>
            <person name="Strauss S.H."/>
        </authorList>
    </citation>
    <scope>NUCLEOTIDE SEQUENCE</scope>
    <source>
        <strain evidence="1">GM15</strain>
        <tissue evidence="1">Leaf</tissue>
    </source>
</reference>
<proteinExistence type="predicted"/>
<gene>
    <name evidence="1" type="ORF">POTOM_000244</name>
</gene>
<organism evidence="1 2">
    <name type="scientific">Populus tomentosa</name>
    <name type="common">Chinese white poplar</name>
    <dbReference type="NCBI Taxonomy" id="118781"/>
    <lineage>
        <taxon>Eukaryota</taxon>
        <taxon>Viridiplantae</taxon>
        <taxon>Streptophyta</taxon>
        <taxon>Embryophyta</taxon>
        <taxon>Tracheophyta</taxon>
        <taxon>Spermatophyta</taxon>
        <taxon>Magnoliopsida</taxon>
        <taxon>eudicotyledons</taxon>
        <taxon>Gunneridae</taxon>
        <taxon>Pentapetalae</taxon>
        <taxon>rosids</taxon>
        <taxon>fabids</taxon>
        <taxon>Malpighiales</taxon>
        <taxon>Salicaceae</taxon>
        <taxon>Saliceae</taxon>
        <taxon>Populus</taxon>
    </lineage>
</organism>
<dbReference type="OrthoDB" id="830736at2759"/>
<dbReference type="AlphaFoldDB" id="A0A8X8AQV6"/>
<evidence type="ECO:0000313" key="1">
    <source>
        <dbReference type="EMBL" id="KAG6791132.1"/>
    </source>
</evidence>
<evidence type="ECO:0000313" key="2">
    <source>
        <dbReference type="Proteomes" id="UP000886885"/>
    </source>
</evidence>
<sequence>MDGNNNVRGYSDRDLTRRVELGSLFFTQGNYADAASCFRDARDAQLGFLFLTTQLLICLSIQIHGESSLECAITSYSHGLSLRCQVPVPVNDPMAFVPKEVDYHEGSVLPFPSKAFGTYRGVMEENYVRILEVAKGELNLAWSLMEYRIDNYLLKGNVLSALGEVAFRRGESNPQSYYFEASSIFDTWLGEYSKRGADMYPFPVWCIISLTITLCVTVSIYLKCPACVLIDHILASESRYVELLICLEGSDESKALAHGCKAYLIYDALHKKLLSEIDSVSKSEKRIKFYSTERLIPLPSPGNNFGLSCWSQMRKRNRGRSLLFYDMRDPLEGGKYDSRGLARGGFIESHCEQWQFSHGISTGYDNIDTMQTRYMAMLQDAKRKLNQAR</sequence>
<keyword evidence="2" id="KW-1185">Reference proteome</keyword>